<gene>
    <name evidence="1" type="ORF">EJC51_26645</name>
</gene>
<reference evidence="1 2" key="1">
    <citation type="submission" date="2018-12" db="EMBL/GenBank/DDBJ databases">
        <authorList>
            <person name="Li K."/>
        </authorList>
    </citation>
    <scope>NUCLEOTIDE SEQUENCE [LARGE SCALE GENOMIC DNA]</scope>
    <source>
        <strain evidence="2">CR22</strain>
    </source>
</reference>
<dbReference type="KEGG" id="saqu:EJC51_26645"/>
<evidence type="ECO:0000313" key="1">
    <source>
        <dbReference type="EMBL" id="AZP19336.1"/>
    </source>
</evidence>
<organism evidence="1 2">
    <name type="scientific">Streptomyces aquilus</name>
    <dbReference type="NCBI Taxonomy" id="2548456"/>
    <lineage>
        <taxon>Bacteria</taxon>
        <taxon>Bacillati</taxon>
        <taxon>Actinomycetota</taxon>
        <taxon>Actinomycetes</taxon>
        <taxon>Kitasatosporales</taxon>
        <taxon>Streptomycetaceae</taxon>
        <taxon>Streptomyces</taxon>
    </lineage>
</organism>
<dbReference type="AlphaFoldDB" id="A0A3S9I4N8"/>
<name>A0A3S9I4N8_9ACTN</name>
<dbReference type="Proteomes" id="UP000280197">
    <property type="component" value="Chromosome"/>
</dbReference>
<accession>A0A3S9I4N8</accession>
<sequence length="136" mass="14863">MTMTNAIDPLEWVPASGHQLCLAGIHFDAVRIEGVRGERVAARLIEATDGDAGPIVCEVLGFRWMYFLLAPGEVRAYSWPLGVQRFGGRGSRTVTYIGIPALDGNTWPLRWYSEPTVTAPFVETGCLRAVLEDAGL</sequence>
<dbReference type="RefSeq" id="WP_126273403.1">
    <property type="nucleotide sequence ID" value="NZ_CP034463.1"/>
</dbReference>
<keyword evidence="2" id="KW-1185">Reference proteome</keyword>
<proteinExistence type="predicted"/>
<evidence type="ECO:0000313" key="2">
    <source>
        <dbReference type="Proteomes" id="UP000280197"/>
    </source>
</evidence>
<protein>
    <submittedName>
        <fullName evidence="1">Uncharacterized protein</fullName>
    </submittedName>
</protein>
<dbReference type="EMBL" id="CP034463">
    <property type="protein sequence ID" value="AZP19336.1"/>
    <property type="molecule type" value="Genomic_DNA"/>
</dbReference>